<reference evidence="1" key="1">
    <citation type="submission" date="2022-03" db="EMBL/GenBank/DDBJ databases">
        <authorList>
            <person name="Sayadi A."/>
        </authorList>
    </citation>
    <scope>NUCLEOTIDE SEQUENCE</scope>
</reference>
<evidence type="ECO:0000313" key="1">
    <source>
        <dbReference type="EMBL" id="CAH2015290.1"/>
    </source>
</evidence>
<protein>
    <submittedName>
        <fullName evidence="1">Uncharacterized protein</fullName>
    </submittedName>
</protein>
<proteinExistence type="predicted"/>
<name>A0A9P0MFA5_ACAOB</name>
<dbReference type="EMBL" id="CAKOFQ010008656">
    <property type="protein sequence ID" value="CAH2015290.1"/>
    <property type="molecule type" value="Genomic_DNA"/>
</dbReference>
<dbReference type="AlphaFoldDB" id="A0A9P0MFA5"/>
<keyword evidence="2" id="KW-1185">Reference proteome</keyword>
<sequence>MDKQSALAYQASLAVLQLVDLNVCLALNVRSTKHVSIRNV</sequence>
<evidence type="ECO:0000313" key="2">
    <source>
        <dbReference type="Proteomes" id="UP001152888"/>
    </source>
</evidence>
<comment type="caution">
    <text evidence="1">The sequence shown here is derived from an EMBL/GenBank/DDBJ whole genome shotgun (WGS) entry which is preliminary data.</text>
</comment>
<accession>A0A9P0MFA5</accession>
<organism evidence="1 2">
    <name type="scientific">Acanthoscelides obtectus</name>
    <name type="common">Bean weevil</name>
    <name type="synonym">Bruchus obtectus</name>
    <dbReference type="NCBI Taxonomy" id="200917"/>
    <lineage>
        <taxon>Eukaryota</taxon>
        <taxon>Metazoa</taxon>
        <taxon>Ecdysozoa</taxon>
        <taxon>Arthropoda</taxon>
        <taxon>Hexapoda</taxon>
        <taxon>Insecta</taxon>
        <taxon>Pterygota</taxon>
        <taxon>Neoptera</taxon>
        <taxon>Endopterygota</taxon>
        <taxon>Coleoptera</taxon>
        <taxon>Polyphaga</taxon>
        <taxon>Cucujiformia</taxon>
        <taxon>Chrysomeloidea</taxon>
        <taxon>Chrysomelidae</taxon>
        <taxon>Bruchinae</taxon>
        <taxon>Bruchini</taxon>
        <taxon>Acanthoscelides</taxon>
    </lineage>
</organism>
<dbReference type="Proteomes" id="UP001152888">
    <property type="component" value="Unassembled WGS sequence"/>
</dbReference>
<gene>
    <name evidence="1" type="ORF">ACAOBT_LOCUS34661</name>
</gene>